<evidence type="ECO:0000313" key="4">
    <source>
        <dbReference type="Proteomes" id="UP000567179"/>
    </source>
</evidence>
<accession>A0A8H5B5Q9</accession>
<keyword evidence="2" id="KW-0812">Transmembrane</keyword>
<proteinExistence type="predicted"/>
<dbReference type="EMBL" id="JAACJJ010000042">
    <property type="protein sequence ID" value="KAF5316553.1"/>
    <property type="molecule type" value="Genomic_DNA"/>
</dbReference>
<evidence type="ECO:0000256" key="1">
    <source>
        <dbReference type="SAM" id="MobiDB-lite"/>
    </source>
</evidence>
<sequence length="613" mass="63859">MSRRVQVDDADSGFRYSSGWSAIPGDQYNNQGNFGSTYLNTLHSATTAASFTYAFNGADGAVLGTTNISKNSAGVIDPTWECLVDGNPIPLKNPFPFTENNWVLCSWDSSIVPFGQHTLTVNVKSAGRAFLFDYFTYIPSPNANVNNAGISLACTDSALQYGAGWKLYGDNLGRMAPAGGAPVSLSFYGTGIMWYGTAPTELPHGNSIAFYSIDGQPSTTFTVPGTPSQLTQYVRFYFQTPALPLGHHTIVVTSGGLTSQTPMVLSNIIIQGGSVQEPPPPNTAAPPVVPTTAQPGAGLQTTALPPTASGVTTNIVVSNGLTITQTQLLPLSISTTPGASASANITGITNTGQPTSASDNAALPTGSTSSDSSNAGGAKSAAVKGSGTGTSVGAIVGGILGALLLIAIVVLLVVFWRRRKTRQQKALEKVQVQQPFYSDMVQSQSAFNVVQPGEASSSPGESIFHDVHTYHPPHGGNVGGAFNKSRPPDNTNFSNLLSDITPSTPGFSHYQISSNATSYSQGPESTAGSEATLPSAHGSVAPLLPSERASSKYAEHLAESSSQAYTAYYTPESSTNHDRVVNHEDSGYRARSAGPSRALPGGILEFPPAYTTS</sequence>
<dbReference type="Gene3D" id="2.60.120.260">
    <property type="entry name" value="Galactose-binding domain-like"/>
    <property type="match status" value="1"/>
</dbReference>
<keyword evidence="2" id="KW-1133">Transmembrane helix</keyword>
<organism evidence="3 4">
    <name type="scientific">Psilocybe cf. subviscida</name>
    <dbReference type="NCBI Taxonomy" id="2480587"/>
    <lineage>
        <taxon>Eukaryota</taxon>
        <taxon>Fungi</taxon>
        <taxon>Dikarya</taxon>
        <taxon>Basidiomycota</taxon>
        <taxon>Agaricomycotina</taxon>
        <taxon>Agaricomycetes</taxon>
        <taxon>Agaricomycetidae</taxon>
        <taxon>Agaricales</taxon>
        <taxon>Agaricineae</taxon>
        <taxon>Strophariaceae</taxon>
        <taxon>Psilocybe</taxon>
    </lineage>
</organism>
<feature type="compositionally biased region" description="Polar residues" evidence="1">
    <location>
        <begin position="346"/>
        <end position="359"/>
    </location>
</feature>
<feature type="transmembrane region" description="Helical" evidence="2">
    <location>
        <begin position="392"/>
        <end position="416"/>
    </location>
</feature>
<feature type="compositionally biased region" description="Low complexity" evidence="1">
    <location>
        <begin position="369"/>
        <end position="385"/>
    </location>
</feature>
<feature type="region of interest" description="Disordered" evidence="1">
    <location>
        <begin position="451"/>
        <end position="542"/>
    </location>
</feature>
<dbReference type="AlphaFoldDB" id="A0A8H5B5Q9"/>
<keyword evidence="4" id="KW-1185">Reference proteome</keyword>
<protein>
    <submittedName>
        <fullName evidence="3">Uncharacterized protein</fullName>
    </submittedName>
</protein>
<gene>
    <name evidence="3" type="ORF">D9619_006745</name>
</gene>
<feature type="compositionally biased region" description="Polar residues" evidence="1">
    <location>
        <begin position="451"/>
        <end position="460"/>
    </location>
</feature>
<keyword evidence="2" id="KW-0472">Membrane</keyword>
<feature type="compositionally biased region" description="Polar residues" evidence="1">
    <location>
        <begin position="488"/>
        <end position="529"/>
    </location>
</feature>
<evidence type="ECO:0000313" key="3">
    <source>
        <dbReference type="EMBL" id="KAF5316553.1"/>
    </source>
</evidence>
<feature type="region of interest" description="Disordered" evidence="1">
    <location>
        <begin position="585"/>
        <end position="613"/>
    </location>
</feature>
<feature type="region of interest" description="Disordered" evidence="1">
    <location>
        <begin position="346"/>
        <end position="385"/>
    </location>
</feature>
<comment type="caution">
    <text evidence="3">The sequence shown here is derived from an EMBL/GenBank/DDBJ whole genome shotgun (WGS) entry which is preliminary data.</text>
</comment>
<reference evidence="3 4" key="1">
    <citation type="journal article" date="2020" name="ISME J.">
        <title>Uncovering the hidden diversity of litter-decomposition mechanisms in mushroom-forming fungi.</title>
        <authorList>
            <person name="Floudas D."/>
            <person name="Bentzer J."/>
            <person name="Ahren D."/>
            <person name="Johansson T."/>
            <person name="Persson P."/>
            <person name="Tunlid A."/>
        </authorList>
    </citation>
    <scope>NUCLEOTIDE SEQUENCE [LARGE SCALE GENOMIC DNA]</scope>
    <source>
        <strain evidence="3 4">CBS 101986</strain>
    </source>
</reference>
<dbReference type="Proteomes" id="UP000567179">
    <property type="component" value="Unassembled WGS sequence"/>
</dbReference>
<evidence type="ECO:0000256" key="2">
    <source>
        <dbReference type="SAM" id="Phobius"/>
    </source>
</evidence>
<name>A0A8H5B5Q9_9AGAR</name>
<dbReference type="OrthoDB" id="3052647at2759"/>